<dbReference type="AlphaFoldDB" id="A0A3M6APC9"/>
<sequence>MRQRSSYLNALKAQVVQECLQPGATLTSVVINPGINAKVIYPKAVPTIHRCGVPGEFLVTLTGACPSLGRAPRLPSSAHVAKR</sequence>
<evidence type="ECO:0008006" key="3">
    <source>
        <dbReference type="Google" id="ProtNLM"/>
    </source>
</evidence>
<organism evidence="1 2">
    <name type="scientific">Pseudomonas savastanoi</name>
    <name type="common">Pseudomonas syringae pv. savastanoi</name>
    <dbReference type="NCBI Taxonomy" id="29438"/>
    <lineage>
        <taxon>Bacteria</taxon>
        <taxon>Pseudomonadati</taxon>
        <taxon>Pseudomonadota</taxon>
        <taxon>Gammaproteobacteria</taxon>
        <taxon>Pseudomonadales</taxon>
        <taxon>Pseudomonadaceae</taxon>
        <taxon>Pseudomonas</taxon>
    </lineage>
</organism>
<evidence type="ECO:0000313" key="1">
    <source>
        <dbReference type="EMBL" id="RMV20504.1"/>
    </source>
</evidence>
<evidence type="ECO:0000313" key="2">
    <source>
        <dbReference type="Proteomes" id="UP000272703"/>
    </source>
</evidence>
<proteinExistence type="predicted"/>
<dbReference type="Proteomes" id="UP000272703">
    <property type="component" value="Unassembled WGS sequence"/>
</dbReference>
<name>A0A3M6APC9_PSESS</name>
<reference evidence="1 2" key="1">
    <citation type="submission" date="2018-08" db="EMBL/GenBank/DDBJ databases">
        <title>Recombination of ecologically and evolutionarily significant loci maintains genetic cohesion in the Pseudomonas syringae species complex.</title>
        <authorList>
            <person name="Dillon M."/>
            <person name="Thakur S."/>
            <person name="Almeida R.N.D."/>
            <person name="Weir B.S."/>
            <person name="Guttman D.S."/>
        </authorList>
    </citation>
    <scope>NUCLEOTIDE SEQUENCE [LARGE SCALE GENOMIC DNA]</scope>
    <source>
        <strain evidence="1 2">ICMP 11897</strain>
    </source>
</reference>
<comment type="caution">
    <text evidence="1">The sequence shown here is derived from an EMBL/GenBank/DDBJ whole genome shotgun (WGS) entry which is preliminary data.</text>
</comment>
<gene>
    <name evidence="1" type="ORF">ALP16_200101</name>
</gene>
<dbReference type="EMBL" id="RBUN01000154">
    <property type="protein sequence ID" value="RMV20504.1"/>
    <property type="molecule type" value="Genomic_DNA"/>
</dbReference>
<protein>
    <recommendedName>
        <fullName evidence="3">Transposase</fullName>
    </recommendedName>
</protein>
<accession>A0A3M6APC9</accession>